<organism evidence="2 3">
    <name type="scientific">Arenibacter nanhaiticus</name>
    <dbReference type="NCBI Taxonomy" id="558155"/>
    <lineage>
        <taxon>Bacteria</taxon>
        <taxon>Pseudomonadati</taxon>
        <taxon>Bacteroidota</taxon>
        <taxon>Flavobacteriia</taxon>
        <taxon>Flavobacteriales</taxon>
        <taxon>Flavobacteriaceae</taxon>
        <taxon>Arenibacter</taxon>
    </lineage>
</organism>
<dbReference type="STRING" id="558155.SAMN04487911_101158"/>
<dbReference type="InterPro" id="IPR032710">
    <property type="entry name" value="NTF2-like_dom_sf"/>
</dbReference>
<dbReference type="AlphaFoldDB" id="A0A1M6AB55"/>
<dbReference type="Pfam" id="PF17775">
    <property type="entry name" value="YchJ_M-like"/>
    <property type="match status" value="1"/>
</dbReference>
<evidence type="ECO:0000259" key="1">
    <source>
        <dbReference type="Pfam" id="PF17775"/>
    </source>
</evidence>
<feature type="domain" description="YchJ-like middle NTF2-like" evidence="1">
    <location>
        <begin position="27"/>
        <end position="124"/>
    </location>
</feature>
<dbReference type="Proteomes" id="UP000184231">
    <property type="component" value="Unassembled WGS sequence"/>
</dbReference>
<keyword evidence="3" id="KW-1185">Reference proteome</keyword>
<dbReference type="EMBL" id="FQYX01000001">
    <property type="protein sequence ID" value="SHI33732.1"/>
    <property type="molecule type" value="Genomic_DNA"/>
</dbReference>
<evidence type="ECO:0000313" key="3">
    <source>
        <dbReference type="Proteomes" id="UP000184231"/>
    </source>
</evidence>
<protein>
    <submittedName>
        <fullName evidence="2">SEC-C motif-containing protein</fullName>
    </submittedName>
</protein>
<gene>
    <name evidence="2" type="ORF">SAMN04487911_101158</name>
</gene>
<sequence length="128" mass="14235">MSCPCGTQKTYSECCEPAHKNISSVTTAEQLMRSRYTAFVMANGDYLMDSHHSSTRPTSEKEAIVSWAKSVSWIRLEVLETTKGGPTDTEGTVSFNALFFENGEVDVIREKSAFVKENGHWSYLGLAK</sequence>
<dbReference type="SUPFAM" id="SSF54427">
    <property type="entry name" value="NTF2-like"/>
    <property type="match status" value="1"/>
</dbReference>
<reference evidence="2 3" key="1">
    <citation type="submission" date="2016-11" db="EMBL/GenBank/DDBJ databases">
        <authorList>
            <person name="Jaros S."/>
            <person name="Januszkiewicz K."/>
            <person name="Wedrychowicz H."/>
        </authorList>
    </citation>
    <scope>NUCLEOTIDE SEQUENCE [LARGE SCALE GENOMIC DNA]</scope>
    <source>
        <strain evidence="2 3">CGMCC 1.8863</strain>
    </source>
</reference>
<evidence type="ECO:0000313" key="2">
    <source>
        <dbReference type="EMBL" id="SHI33732.1"/>
    </source>
</evidence>
<proteinExistence type="predicted"/>
<dbReference type="InterPro" id="IPR048469">
    <property type="entry name" value="YchJ-like_M"/>
</dbReference>
<dbReference type="PANTHER" id="PTHR33747">
    <property type="entry name" value="UPF0225 PROTEIN SCO1677"/>
    <property type="match status" value="1"/>
</dbReference>
<dbReference type="Gene3D" id="3.10.450.50">
    <property type="match status" value="1"/>
</dbReference>
<dbReference type="PANTHER" id="PTHR33747:SF1">
    <property type="entry name" value="ADENYLATE CYCLASE-ASSOCIATED CAP C-TERMINAL DOMAIN-CONTAINING PROTEIN"/>
    <property type="match status" value="1"/>
</dbReference>
<dbReference type="RefSeq" id="WP_072762728.1">
    <property type="nucleotide sequence ID" value="NZ_FQYX01000001.1"/>
</dbReference>
<name>A0A1M6AB55_9FLAO</name>
<accession>A0A1M6AB55</accession>
<dbReference type="OrthoDB" id="21421at2"/>